<protein>
    <submittedName>
        <fullName evidence="2">Uncharacterized protein</fullName>
    </submittedName>
</protein>
<evidence type="ECO:0000256" key="1">
    <source>
        <dbReference type="SAM" id="Phobius"/>
    </source>
</evidence>
<evidence type="ECO:0000313" key="3">
    <source>
        <dbReference type="Proteomes" id="UP000320547"/>
    </source>
</evidence>
<keyword evidence="1" id="KW-0472">Membrane</keyword>
<organism evidence="2 3">
    <name type="scientific">Altererythrobacter ishigakiensis</name>
    <dbReference type="NCBI Taxonomy" id="476157"/>
    <lineage>
        <taxon>Bacteria</taxon>
        <taxon>Pseudomonadati</taxon>
        <taxon>Pseudomonadota</taxon>
        <taxon>Alphaproteobacteria</taxon>
        <taxon>Sphingomonadales</taxon>
        <taxon>Erythrobacteraceae</taxon>
        <taxon>Altererythrobacter</taxon>
    </lineage>
</organism>
<dbReference type="EMBL" id="VLLK01000001">
    <property type="protein sequence ID" value="TWJ09773.1"/>
    <property type="molecule type" value="Genomic_DNA"/>
</dbReference>
<dbReference type="Proteomes" id="UP000320547">
    <property type="component" value="Unassembled WGS sequence"/>
</dbReference>
<feature type="transmembrane region" description="Helical" evidence="1">
    <location>
        <begin position="43"/>
        <end position="69"/>
    </location>
</feature>
<keyword evidence="3" id="KW-1185">Reference proteome</keyword>
<name>A0A562UVZ0_9SPHN</name>
<accession>A0A562UVZ0</accession>
<proteinExistence type="predicted"/>
<dbReference type="OrthoDB" id="7428180at2"/>
<dbReference type="AlphaFoldDB" id="A0A562UVZ0"/>
<dbReference type="RefSeq" id="WP_067600476.1">
    <property type="nucleotide sequence ID" value="NZ_CP015963.1"/>
</dbReference>
<keyword evidence="1" id="KW-1133">Transmembrane helix</keyword>
<keyword evidence="1" id="KW-0812">Transmembrane</keyword>
<evidence type="ECO:0000313" key="2">
    <source>
        <dbReference type="EMBL" id="TWJ09773.1"/>
    </source>
</evidence>
<sequence length="92" mass="9859">MSATLSTLLATFLKVGWIALIFNEVRGAIMAVPVLYGMYHAGGSWMAIWIGFCSLVGIALSVGVPLFAAKKVQKFADEKIFKTKAQPVPAKA</sequence>
<comment type="caution">
    <text evidence="2">The sequence shown here is derived from an EMBL/GenBank/DDBJ whole genome shotgun (WGS) entry which is preliminary data.</text>
</comment>
<gene>
    <name evidence="2" type="ORF">JN10_1418</name>
</gene>
<reference evidence="2 3" key="1">
    <citation type="submission" date="2019-07" db="EMBL/GenBank/DDBJ databases">
        <title>Genomic Encyclopedia of Archaeal and Bacterial Type Strains, Phase II (KMG-II): from individual species to whole genera.</title>
        <authorList>
            <person name="Goeker M."/>
        </authorList>
    </citation>
    <scope>NUCLEOTIDE SEQUENCE [LARGE SCALE GENOMIC DNA]</scope>
    <source>
        <strain evidence="2 3">ATCC BAA-2084</strain>
    </source>
</reference>